<dbReference type="AlphaFoldDB" id="E1QHG1"/>
<feature type="domain" description="Tetrapyrrole methylase" evidence="6">
    <location>
        <begin position="299"/>
        <end position="517"/>
    </location>
</feature>
<dbReference type="InterPro" id="IPR000878">
    <property type="entry name" value="4pyrrol_Mease"/>
</dbReference>
<keyword evidence="2" id="KW-0808">Transferase</keyword>
<dbReference type="InterPro" id="IPR014777">
    <property type="entry name" value="4pyrrole_Mease_sub1"/>
</dbReference>
<dbReference type="Gene3D" id="3.40.1010.10">
    <property type="entry name" value="Cobalt-precorrin-4 Transmethylase, Domain 1"/>
    <property type="match status" value="2"/>
</dbReference>
<evidence type="ECO:0000313" key="8">
    <source>
        <dbReference type="Proteomes" id="UP000009047"/>
    </source>
</evidence>
<dbReference type="GO" id="GO:0004851">
    <property type="term" value="F:uroporphyrin-III C-methyltransferase activity"/>
    <property type="evidence" value="ECO:0007669"/>
    <property type="project" value="TreeGrafter"/>
</dbReference>
<protein>
    <submittedName>
        <fullName evidence="7">Uroporphyrin-III C/tetrapyrrole (Corrin/Porphyrin) methyltransferase</fullName>
    </submittedName>
</protein>
<dbReference type="PANTHER" id="PTHR45790:SF3">
    <property type="entry name" value="S-ADENOSYL-L-METHIONINE-DEPENDENT UROPORPHYRINOGEN III METHYLTRANSFERASE, CHLOROPLASTIC"/>
    <property type="match status" value="1"/>
</dbReference>
<dbReference type="CDD" id="cd11724">
    <property type="entry name" value="TP_methylase"/>
    <property type="match status" value="2"/>
</dbReference>
<dbReference type="STRING" id="644282.Deba_1636"/>
<dbReference type="PANTHER" id="PTHR45790">
    <property type="entry name" value="SIROHEME SYNTHASE-RELATED"/>
    <property type="match status" value="1"/>
</dbReference>
<proteinExistence type="predicted"/>
<evidence type="ECO:0000313" key="7">
    <source>
        <dbReference type="EMBL" id="ADK85004.1"/>
    </source>
</evidence>
<accession>E1QHG1</accession>
<feature type="chain" id="PRO_5003150098" evidence="5">
    <location>
        <begin position="29"/>
        <end position="546"/>
    </location>
</feature>
<dbReference type="HOGENOM" id="CLU_498503_0_0_7"/>
<dbReference type="KEGG" id="dbr:Deba_1636"/>
<feature type="domain" description="Tetrapyrrole methylase" evidence="6">
    <location>
        <begin position="36"/>
        <end position="258"/>
    </location>
</feature>
<evidence type="ECO:0000256" key="1">
    <source>
        <dbReference type="ARBA" id="ARBA00022603"/>
    </source>
</evidence>
<evidence type="ECO:0000256" key="4">
    <source>
        <dbReference type="ARBA" id="ARBA00023244"/>
    </source>
</evidence>
<dbReference type="Proteomes" id="UP000009047">
    <property type="component" value="Chromosome"/>
</dbReference>
<dbReference type="GO" id="GO:0032259">
    <property type="term" value="P:methylation"/>
    <property type="evidence" value="ECO:0007669"/>
    <property type="project" value="UniProtKB-KW"/>
</dbReference>
<dbReference type="Gene3D" id="3.30.950.10">
    <property type="entry name" value="Methyltransferase, Cobalt-precorrin-4 Transmethylase, Domain 2"/>
    <property type="match status" value="2"/>
</dbReference>
<dbReference type="eggNOG" id="COG2875">
    <property type="taxonomic scope" value="Bacteria"/>
</dbReference>
<sequence length="546" mass="58076">MNGKVKQLARMLALAAALCLSVAGLALAAGQGSYQLVGLGPGAADLMTPRQLAAIEAADIVFCDDKTKQMLAANVDLSGKEIIGGYGLAFPYFGKDCAKVPAEAGKRWGKSCEEFHKLQAEFVAMVQKAVAQGKKVVMTSGGDPTIYGPGVWTLIALKDLQPTVVPGLSALNAGNAALKASLGEVIITAPFDKPGQKDNIENMAGQPKATMVIYMPRDMDKLLARLAKAYPADTPVGVVENAGGAEKQKVALGTIADIGRKLGDMKAMNCLVYVGQPLAKAQFNPADTPGAQSGQGKYYLVGMGPGDADLATLRALEVIKKADLIFVGRGMKERFAKELAGKNVVEGYYRLFPFYGQDCSKIPAAEKSRERMSCEEYQQKQAEFAAMVRQAVAKGQTVAMLDSGDPLIYGPCSWSLIELRDIPTEAVPGMSCFNAANAAVGAGITEGKSSHSVLLASGWSVEEMAKHQAAMVLFTMRTEFKKFVDALLKSYPPETPVAIVFSAGYAKEEHVLRGALGGVLQQVEGQKLPFEHLLYVGDFLTNDSPY</sequence>
<keyword evidence="5" id="KW-0732">Signal</keyword>
<dbReference type="InterPro" id="IPR035996">
    <property type="entry name" value="4pyrrol_Methylase_sf"/>
</dbReference>
<dbReference type="RefSeq" id="WP_013258457.1">
    <property type="nucleotide sequence ID" value="NC_014365.1"/>
</dbReference>
<dbReference type="SUPFAM" id="SSF53790">
    <property type="entry name" value="Tetrapyrrole methylase"/>
    <property type="match status" value="2"/>
</dbReference>
<gene>
    <name evidence="7" type="ordered locus">Deba_1636</name>
</gene>
<dbReference type="GO" id="GO:0019354">
    <property type="term" value="P:siroheme biosynthetic process"/>
    <property type="evidence" value="ECO:0007669"/>
    <property type="project" value="TreeGrafter"/>
</dbReference>
<dbReference type="EMBL" id="CP002085">
    <property type="protein sequence ID" value="ADK85004.1"/>
    <property type="molecule type" value="Genomic_DNA"/>
</dbReference>
<evidence type="ECO:0000256" key="2">
    <source>
        <dbReference type="ARBA" id="ARBA00022679"/>
    </source>
</evidence>
<keyword evidence="3" id="KW-0949">S-adenosyl-L-methionine</keyword>
<organism evidence="7 8">
    <name type="scientific">Desulfarculus baarsii (strain ATCC 33931 / DSM 2075 / LMG 7858 / VKM B-1802 / 2st14)</name>
    <dbReference type="NCBI Taxonomy" id="644282"/>
    <lineage>
        <taxon>Bacteria</taxon>
        <taxon>Pseudomonadati</taxon>
        <taxon>Thermodesulfobacteriota</taxon>
        <taxon>Desulfarculia</taxon>
        <taxon>Desulfarculales</taxon>
        <taxon>Desulfarculaceae</taxon>
        <taxon>Desulfarculus</taxon>
    </lineage>
</organism>
<keyword evidence="1 7" id="KW-0489">Methyltransferase</keyword>
<name>E1QHG1_DESB2</name>
<evidence type="ECO:0000259" key="6">
    <source>
        <dbReference type="Pfam" id="PF00590"/>
    </source>
</evidence>
<dbReference type="Pfam" id="PF00590">
    <property type="entry name" value="TP_methylase"/>
    <property type="match status" value="2"/>
</dbReference>
<keyword evidence="4" id="KW-0627">Porphyrin biosynthesis</keyword>
<keyword evidence="8" id="KW-1185">Reference proteome</keyword>
<feature type="signal peptide" evidence="5">
    <location>
        <begin position="1"/>
        <end position="28"/>
    </location>
</feature>
<evidence type="ECO:0000256" key="3">
    <source>
        <dbReference type="ARBA" id="ARBA00022691"/>
    </source>
</evidence>
<reference evidence="7 8" key="1">
    <citation type="journal article" date="2010" name="Stand. Genomic Sci.">
        <title>Complete genome sequence of Desulfarculus baarsii type strain (2st14).</title>
        <authorList>
            <person name="Sun H."/>
            <person name="Spring S."/>
            <person name="Lapidus A."/>
            <person name="Davenport K."/>
            <person name="Del Rio T.G."/>
            <person name="Tice H."/>
            <person name="Nolan M."/>
            <person name="Copeland A."/>
            <person name="Cheng J.F."/>
            <person name="Lucas S."/>
            <person name="Tapia R."/>
            <person name="Goodwin L."/>
            <person name="Pitluck S."/>
            <person name="Ivanova N."/>
            <person name="Pagani I."/>
            <person name="Mavromatis K."/>
            <person name="Ovchinnikova G."/>
            <person name="Pati A."/>
            <person name="Chen A."/>
            <person name="Palaniappan K."/>
            <person name="Hauser L."/>
            <person name="Chang Y.J."/>
            <person name="Jeffries C.D."/>
            <person name="Detter J.C."/>
            <person name="Han C."/>
            <person name="Rohde M."/>
            <person name="Brambilla E."/>
            <person name="Goker M."/>
            <person name="Woyke T."/>
            <person name="Bristow J."/>
            <person name="Eisen J.A."/>
            <person name="Markowitz V."/>
            <person name="Hugenholtz P."/>
            <person name="Kyrpides N.C."/>
            <person name="Klenk H.P."/>
            <person name="Land M."/>
        </authorList>
    </citation>
    <scope>NUCLEOTIDE SEQUENCE [LARGE SCALE GENOMIC DNA]</scope>
    <source>
        <strain evidence="8">ATCC 33931 / DSM 2075 / LMG 7858 / VKM B-1802 / 2st14</strain>
    </source>
</reference>
<evidence type="ECO:0000256" key="5">
    <source>
        <dbReference type="SAM" id="SignalP"/>
    </source>
</evidence>
<dbReference type="InterPro" id="IPR050161">
    <property type="entry name" value="Siro_Cobalamin_biosynth"/>
</dbReference>
<dbReference type="InterPro" id="IPR014776">
    <property type="entry name" value="4pyrrole_Mease_sub2"/>
</dbReference>